<dbReference type="Proteomes" id="UP000228767">
    <property type="component" value="Unassembled WGS sequence"/>
</dbReference>
<gene>
    <name evidence="2" type="ORF">COV10_03545</name>
</gene>
<sequence>MENGNLKMENDKLKCKITHRAVYNEACSSPRPGGGWEGVGHKKITKNLPHPSPPLARGGGKQAFCFLRHDKLGADGGYALIFAVLTASILLSAGLGIANIVYKQLLISAIGRQSVAAFYAADTGAECAIHWSQEGGIFKANDSESSNPGGATCAGHNLSDTSNVEWTDGPAANNFARTTFSLPTPGGGCAIVTVRKVSAVTDIESRGFNTPCDDSGSNRRVERALRFRLVADPPPAP</sequence>
<feature type="transmembrane region" description="Helical" evidence="1">
    <location>
        <begin position="78"/>
        <end position="102"/>
    </location>
</feature>
<evidence type="ECO:0008006" key="4">
    <source>
        <dbReference type="Google" id="ProtNLM"/>
    </source>
</evidence>
<organism evidence="2 3">
    <name type="scientific">Candidatus Vogelbacteria bacterium CG10_big_fil_rev_8_21_14_0_10_51_16</name>
    <dbReference type="NCBI Taxonomy" id="1975045"/>
    <lineage>
        <taxon>Bacteria</taxon>
        <taxon>Candidatus Vogeliibacteriota</taxon>
    </lineage>
</organism>
<dbReference type="AlphaFoldDB" id="A0A2H0RE04"/>
<reference evidence="2 3" key="1">
    <citation type="submission" date="2017-09" db="EMBL/GenBank/DDBJ databases">
        <title>Depth-based differentiation of microbial function through sediment-hosted aquifers and enrichment of novel symbionts in the deep terrestrial subsurface.</title>
        <authorList>
            <person name="Probst A.J."/>
            <person name="Ladd B."/>
            <person name="Jarett J.K."/>
            <person name="Geller-Mcgrath D.E."/>
            <person name="Sieber C.M."/>
            <person name="Emerson J.B."/>
            <person name="Anantharaman K."/>
            <person name="Thomas B.C."/>
            <person name="Malmstrom R."/>
            <person name="Stieglmeier M."/>
            <person name="Klingl A."/>
            <person name="Woyke T."/>
            <person name="Ryan C.M."/>
            <person name="Banfield J.F."/>
        </authorList>
    </citation>
    <scope>NUCLEOTIDE SEQUENCE [LARGE SCALE GENOMIC DNA]</scope>
    <source>
        <strain evidence="2">CG10_big_fil_rev_8_21_14_0_10_51_16</strain>
    </source>
</reference>
<protein>
    <recommendedName>
        <fullName evidence="4">Type 4 fimbrial biogenesis protein PilX N-terminal domain-containing protein</fullName>
    </recommendedName>
</protein>
<comment type="caution">
    <text evidence="2">The sequence shown here is derived from an EMBL/GenBank/DDBJ whole genome shotgun (WGS) entry which is preliminary data.</text>
</comment>
<keyword evidence="1" id="KW-0812">Transmembrane</keyword>
<name>A0A2H0RE04_9BACT</name>
<keyword evidence="1" id="KW-1133">Transmembrane helix</keyword>
<proteinExistence type="predicted"/>
<evidence type="ECO:0000256" key="1">
    <source>
        <dbReference type="SAM" id="Phobius"/>
    </source>
</evidence>
<accession>A0A2H0RE04</accession>
<evidence type="ECO:0000313" key="2">
    <source>
        <dbReference type="EMBL" id="PIR44670.1"/>
    </source>
</evidence>
<dbReference type="EMBL" id="PCYI01000023">
    <property type="protein sequence ID" value="PIR44670.1"/>
    <property type="molecule type" value="Genomic_DNA"/>
</dbReference>
<evidence type="ECO:0000313" key="3">
    <source>
        <dbReference type="Proteomes" id="UP000228767"/>
    </source>
</evidence>
<keyword evidence="1" id="KW-0472">Membrane</keyword>